<evidence type="ECO:0000313" key="2">
    <source>
        <dbReference type="Proteomes" id="UP001286313"/>
    </source>
</evidence>
<reference evidence="1" key="1">
    <citation type="submission" date="2023-10" db="EMBL/GenBank/DDBJ databases">
        <title>Genome assemblies of two species of porcelain crab, Petrolisthes cinctipes and Petrolisthes manimaculis (Anomura: Porcellanidae).</title>
        <authorList>
            <person name="Angst P."/>
        </authorList>
    </citation>
    <scope>NUCLEOTIDE SEQUENCE</scope>
    <source>
        <strain evidence="1">PB745_01</strain>
        <tissue evidence="1">Gill</tissue>
    </source>
</reference>
<proteinExistence type="predicted"/>
<dbReference type="AlphaFoldDB" id="A0AAE1ERE4"/>
<name>A0AAE1ERE4_PETCI</name>
<gene>
    <name evidence="1" type="ORF">Pcinc_033860</name>
</gene>
<dbReference type="Proteomes" id="UP001286313">
    <property type="component" value="Unassembled WGS sequence"/>
</dbReference>
<comment type="caution">
    <text evidence="1">The sequence shown here is derived from an EMBL/GenBank/DDBJ whole genome shotgun (WGS) entry which is preliminary data.</text>
</comment>
<protein>
    <submittedName>
        <fullName evidence="1">Uncharacterized protein</fullName>
    </submittedName>
</protein>
<sequence length="128" mass="14324">MFTNLISTFLQSTIIYITSSKKPRTTLTRHLQASHSTNYPTSSLPSFHPSIHPPRPNTLPYPTHPPIQPLITHYLILSIHPTNPLPPITPSYPSSHPTHPPHQPLTVHHHILPIILSYSSTPPTPSRP</sequence>
<keyword evidence="2" id="KW-1185">Reference proteome</keyword>
<organism evidence="1 2">
    <name type="scientific">Petrolisthes cinctipes</name>
    <name type="common">Flat porcelain crab</name>
    <dbReference type="NCBI Taxonomy" id="88211"/>
    <lineage>
        <taxon>Eukaryota</taxon>
        <taxon>Metazoa</taxon>
        <taxon>Ecdysozoa</taxon>
        <taxon>Arthropoda</taxon>
        <taxon>Crustacea</taxon>
        <taxon>Multicrustacea</taxon>
        <taxon>Malacostraca</taxon>
        <taxon>Eumalacostraca</taxon>
        <taxon>Eucarida</taxon>
        <taxon>Decapoda</taxon>
        <taxon>Pleocyemata</taxon>
        <taxon>Anomura</taxon>
        <taxon>Galatheoidea</taxon>
        <taxon>Porcellanidae</taxon>
        <taxon>Petrolisthes</taxon>
    </lineage>
</organism>
<evidence type="ECO:0000313" key="1">
    <source>
        <dbReference type="EMBL" id="KAK3860067.1"/>
    </source>
</evidence>
<dbReference type="EMBL" id="JAWQEG010004828">
    <property type="protein sequence ID" value="KAK3860067.1"/>
    <property type="molecule type" value="Genomic_DNA"/>
</dbReference>
<accession>A0AAE1ERE4</accession>